<organism evidence="1 2">
    <name type="scientific">Entomophthora muscae</name>
    <dbReference type="NCBI Taxonomy" id="34485"/>
    <lineage>
        <taxon>Eukaryota</taxon>
        <taxon>Fungi</taxon>
        <taxon>Fungi incertae sedis</taxon>
        <taxon>Zoopagomycota</taxon>
        <taxon>Entomophthoromycotina</taxon>
        <taxon>Entomophthoromycetes</taxon>
        <taxon>Entomophthorales</taxon>
        <taxon>Entomophthoraceae</taxon>
        <taxon>Entomophthora</taxon>
    </lineage>
</organism>
<accession>A0ACC2S0M6</accession>
<proteinExistence type="predicted"/>
<keyword evidence="2" id="KW-1185">Reference proteome</keyword>
<name>A0ACC2S0M6_9FUNG</name>
<gene>
    <name evidence="1" type="ORF">DSO57_1039047</name>
</gene>
<sequence length="93" mass="9913">MDASLSSHPSPALDGVLVNPSPRMGAKLKVSSSKETCPDSSVMLKDIPTPPDLPITPESAPKRTSWLLTSMLLMGLNVYLLQLSPVASLWTPV</sequence>
<comment type="caution">
    <text evidence="1">The sequence shown here is derived from an EMBL/GenBank/DDBJ whole genome shotgun (WGS) entry which is preliminary data.</text>
</comment>
<dbReference type="EMBL" id="QTSX02006257">
    <property type="protein sequence ID" value="KAJ9055844.1"/>
    <property type="molecule type" value="Genomic_DNA"/>
</dbReference>
<evidence type="ECO:0000313" key="1">
    <source>
        <dbReference type="EMBL" id="KAJ9055844.1"/>
    </source>
</evidence>
<reference evidence="1" key="1">
    <citation type="submission" date="2022-04" db="EMBL/GenBank/DDBJ databases">
        <title>Genome of the entomopathogenic fungus Entomophthora muscae.</title>
        <authorList>
            <person name="Elya C."/>
            <person name="Lovett B.R."/>
            <person name="Lee E."/>
            <person name="Macias A.M."/>
            <person name="Hajek A.E."/>
            <person name="De Bivort B.L."/>
            <person name="Kasson M.T."/>
            <person name="De Fine Licht H.H."/>
            <person name="Stajich J.E."/>
        </authorList>
    </citation>
    <scope>NUCLEOTIDE SEQUENCE</scope>
    <source>
        <strain evidence="1">Berkeley</strain>
    </source>
</reference>
<dbReference type="Proteomes" id="UP001165960">
    <property type="component" value="Unassembled WGS sequence"/>
</dbReference>
<evidence type="ECO:0000313" key="2">
    <source>
        <dbReference type="Proteomes" id="UP001165960"/>
    </source>
</evidence>
<protein>
    <submittedName>
        <fullName evidence="1">Uncharacterized protein</fullName>
    </submittedName>
</protein>